<feature type="non-terminal residue" evidence="1">
    <location>
        <position position="31"/>
    </location>
</feature>
<sequence>MSTGEAALQLRGEAGKHQVTIEKGRAISHSI</sequence>
<evidence type="ECO:0000313" key="1">
    <source>
        <dbReference type="EMBL" id="GAH87015.1"/>
    </source>
</evidence>
<dbReference type="AlphaFoldDB" id="X1K030"/>
<name>X1K030_9ZZZZ</name>
<comment type="caution">
    <text evidence="1">The sequence shown here is derived from an EMBL/GenBank/DDBJ whole genome shotgun (WGS) entry which is preliminary data.</text>
</comment>
<accession>X1K030</accession>
<gene>
    <name evidence="1" type="ORF">S03H2_61885</name>
</gene>
<reference evidence="1" key="1">
    <citation type="journal article" date="2014" name="Front. Microbiol.">
        <title>High frequency of phylogenetically diverse reductive dehalogenase-homologous genes in deep subseafloor sedimentary metagenomes.</title>
        <authorList>
            <person name="Kawai M."/>
            <person name="Futagami T."/>
            <person name="Toyoda A."/>
            <person name="Takaki Y."/>
            <person name="Nishi S."/>
            <person name="Hori S."/>
            <person name="Arai W."/>
            <person name="Tsubouchi T."/>
            <person name="Morono Y."/>
            <person name="Uchiyama I."/>
            <person name="Ito T."/>
            <person name="Fujiyama A."/>
            <person name="Inagaki F."/>
            <person name="Takami H."/>
        </authorList>
    </citation>
    <scope>NUCLEOTIDE SEQUENCE</scope>
    <source>
        <strain evidence="1">Expedition CK06-06</strain>
    </source>
</reference>
<proteinExistence type="predicted"/>
<organism evidence="1">
    <name type="scientific">marine sediment metagenome</name>
    <dbReference type="NCBI Taxonomy" id="412755"/>
    <lineage>
        <taxon>unclassified sequences</taxon>
        <taxon>metagenomes</taxon>
        <taxon>ecological metagenomes</taxon>
    </lineage>
</organism>
<dbReference type="EMBL" id="BARU01039985">
    <property type="protein sequence ID" value="GAH87015.1"/>
    <property type="molecule type" value="Genomic_DNA"/>
</dbReference>
<protein>
    <submittedName>
        <fullName evidence="1">Uncharacterized protein</fullName>
    </submittedName>
</protein>